<dbReference type="PROSITE" id="PS51677">
    <property type="entry name" value="NODB"/>
    <property type="match status" value="1"/>
</dbReference>
<evidence type="ECO:0000313" key="5">
    <source>
        <dbReference type="EMBL" id="GAO12379.1"/>
    </source>
</evidence>
<dbReference type="GO" id="GO:0046872">
    <property type="term" value="F:metal ion binding"/>
    <property type="evidence" value="ECO:0007669"/>
    <property type="project" value="UniProtKB-KW"/>
</dbReference>
<dbReference type="SUPFAM" id="SSF88713">
    <property type="entry name" value="Glycoside hydrolase/deacetylase"/>
    <property type="match status" value="1"/>
</dbReference>
<feature type="compositionally biased region" description="Pro residues" evidence="3">
    <location>
        <begin position="43"/>
        <end position="53"/>
    </location>
</feature>
<evidence type="ECO:0000313" key="6">
    <source>
        <dbReference type="Proteomes" id="UP000048965"/>
    </source>
</evidence>
<evidence type="ECO:0000259" key="4">
    <source>
        <dbReference type="PROSITE" id="PS51677"/>
    </source>
</evidence>
<feature type="domain" description="NodB homology" evidence="4">
    <location>
        <begin position="107"/>
        <end position="287"/>
    </location>
</feature>
<accession>A0A0N7YMR9</accession>
<comment type="caution">
    <text evidence="5">The sequence shown here is derived from an EMBL/GenBank/DDBJ whole genome shotgun (WGS) entry which is preliminary data.</text>
</comment>
<dbReference type="OrthoDB" id="9763050at2"/>
<dbReference type="GO" id="GO:0016810">
    <property type="term" value="F:hydrolase activity, acting on carbon-nitrogen (but not peptide) bonds"/>
    <property type="evidence" value="ECO:0007669"/>
    <property type="project" value="InterPro"/>
</dbReference>
<dbReference type="Pfam" id="PF01522">
    <property type="entry name" value="Polysacc_deac_1"/>
    <property type="match status" value="1"/>
</dbReference>
<dbReference type="EMBL" id="BBNO01000010">
    <property type="protein sequence ID" value="GAO12379.1"/>
    <property type="molecule type" value="Genomic_DNA"/>
</dbReference>
<reference evidence="5 6" key="2">
    <citation type="journal article" date="2015" name="Stand. Genomic Sci.">
        <title>Draft genome sequence of marine-derived Streptomyces sp. TP-A0598, a producer of anti-MRSA antibiotic lydicamycins.</title>
        <authorList>
            <person name="Komaki H."/>
            <person name="Ichikawa N."/>
            <person name="Hosoyama A."/>
            <person name="Fujita N."/>
            <person name="Igarashi Y."/>
        </authorList>
    </citation>
    <scope>NUCLEOTIDE SEQUENCE [LARGE SCALE GENOMIC DNA]</scope>
    <source>
        <strain evidence="5 6">NBRC 110027</strain>
    </source>
</reference>
<dbReference type="AlphaFoldDB" id="A0A0N7YMR9"/>
<dbReference type="InterPro" id="IPR050248">
    <property type="entry name" value="Polysacc_deacetylase_ArnD"/>
</dbReference>
<dbReference type="GO" id="GO:0005975">
    <property type="term" value="P:carbohydrate metabolic process"/>
    <property type="evidence" value="ECO:0007669"/>
    <property type="project" value="InterPro"/>
</dbReference>
<dbReference type="Gene3D" id="3.20.20.370">
    <property type="entry name" value="Glycoside hydrolase/deacetylase"/>
    <property type="match status" value="1"/>
</dbReference>
<dbReference type="CDD" id="cd10917">
    <property type="entry name" value="CE4_NodB_like_6s_7s"/>
    <property type="match status" value="1"/>
</dbReference>
<dbReference type="RefSeq" id="WP_042161321.1">
    <property type="nucleotide sequence ID" value="NZ_BBNO01000010.1"/>
</dbReference>
<dbReference type="Proteomes" id="UP000048965">
    <property type="component" value="Unassembled WGS sequence"/>
</dbReference>
<evidence type="ECO:0000256" key="1">
    <source>
        <dbReference type="ARBA" id="ARBA00022723"/>
    </source>
</evidence>
<dbReference type="PANTHER" id="PTHR10587">
    <property type="entry name" value="GLYCOSYL TRANSFERASE-RELATED"/>
    <property type="match status" value="1"/>
</dbReference>
<dbReference type="InterPro" id="IPR006311">
    <property type="entry name" value="TAT_signal"/>
</dbReference>
<organism evidence="5 6">
    <name type="scientific">Streptomyces lydicamycinicus</name>
    <dbReference type="NCBI Taxonomy" id="1546107"/>
    <lineage>
        <taxon>Bacteria</taxon>
        <taxon>Bacillati</taxon>
        <taxon>Actinomycetota</taxon>
        <taxon>Actinomycetes</taxon>
        <taxon>Kitasatosporales</taxon>
        <taxon>Streptomycetaceae</taxon>
        <taxon>Streptomyces</taxon>
    </lineage>
</organism>
<keyword evidence="1" id="KW-0479">Metal-binding</keyword>
<dbReference type="InterPro" id="IPR011330">
    <property type="entry name" value="Glyco_hydro/deAcase_b/a-brl"/>
</dbReference>
<dbReference type="PANTHER" id="PTHR10587:SF133">
    <property type="entry name" value="CHITIN DEACETYLASE 1-RELATED"/>
    <property type="match status" value="1"/>
</dbReference>
<proteinExistence type="predicted"/>
<dbReference type="InterPro" id="IPR002509">
    <property type="entry name" value="NODB_dom"/>
</dbReference>
<evidence type="ECO:0000256" key="2">
    <source>
        <dbReference type="ARBA" id="ARBA00022801"/>
    </source>
</evidence>
<reference evidence="6" key="1">
    <citation type="submission" date="2014-09" db="EMBL/GenBank/DDBJ databases">
        <title>Whole genome shotgun sequence of Streptomyces sp. NBRC 110027.</title>
        <authorList>
            <person name="Komaki H."/>
            <person name="Ichikawa N."/>
            <person name="Katano-Makiyama Y."/>
            <person name="Hosoyama A."/>
            <person name="Hashimoto M."/>
            <person name="Uohara A."/>
            <person name="Kitahashi Y."/>
            <person name="Ohji S."/>
            <person name="Kimura A."/>
            <person name="Yamazoe A."/>
            <person name="Igarashi Y."/>
            <person name="Fujita N."/>
        </authorList>
    </citation>
    <scope>NUCLEOTIDE SEQUENCE [LARGE SCALE GENOMIC DNA]</scope>
    <source>
        <strain evidence="6">NBRC 110027</strain>
    </source>
</reference>
<sequence>MDADQRTHTRRTFLQAAVVVGALSVVRALFSSGGGTPEAGPRQPSPSPAPEPSAPAAGPPLSAERAGPASGPGPYRLRPMAGETSRSGPGASPPHPEVAFHLSTDSREIFLTFDDGPHPAYTPDVLRILRRHGARATFFVIGENAVEFPGLLRAIADDGHAVANHTWSHPQLTTLPPGAVRGELGHTSDLIEDVLGTAPDLARAPYGDWDEPSLDICNALGMSPVGWAVDSQDWTMPGAENIAYTVLDQLHPGAIVLSHDGGGERGQTVEALDWYLPRLLDDGYRPVRIEP</sequence>
<feature type="region of interest" description="Disordered" evidence="3">
    <location>
        <begin position="33"/>
        <end position="99"/>
    </location>
</feature>
<evidence type="ECO:0000256" key="3">
    <source>
        <dbReference type="SAM" id="MobiDB-lite"/>
    </source>
</evidence>
<keyword evidence="2" id="KW-0378">Hydrolase</keyword>
<feature type="compositionally biased region" description="Low complexity" evidence="3">
    <location>
        <begin position="54"/>
        <end position="63"/>
    </location>
</feature>
<dbReference type="GO" id="GO:0016020">
    <property type="term" value="C:membrane"/>
    <property type="evidence" value="ECO:0007669"/>
    <property type="project" value="TreeGrafter"/>
</dbReference>
<keyword evidence="6" id="KW-1185">Reference proteome</keyword>
<name>A0A0N7YMR9_9ACTN</name>
<gene>
    <name evidence="5" type="ORF">TPA0598_10_03490</name>
</gene>
<dbReference type="PROSITE" id="PS51318">
    <property type="entry name" value="TAT"/>
    <property type="match status" value="1"/>
</dbReference>
<protein>
    <recommendedName>
        <fullName evidence="4">NodB homology domain-containing protein</fullName>
    </recommendedName>
</protein>